<evidence type="ECO:0000259" key="1">
    <source>
        <dbReference type="Pfam" id="PF01073"/>
    </source>
</evidence>
<sequence>MSKIIVTGATGFVGEAVVKQCIQNKNVEEVIVLTRKPISKDLLSSSKVNMIVHEEFAQYPDSLLNQLSGAQGCIWTIGEDVEHANDPEAAKKVGIGYTLIAAEAFRERLAPSVPKPPFRFVYCSVRGAVRDQNAKLWVQGESRKIKGAAETGLFDIEAASSGTFKAFALRPGSILSEQSGLMGAGASSFLPAVRVDVLAKAFVKVCLKGADTDVLENADINDIGDLESKLLINSFA</sequence>
<name>A0A0G2HAS7_PHACM</name>
<dbReference type="PANTHER" id="PTHR14097">
    <property type="entry name" value="OXIDOREDUCTASE HTATIP2"/>
    <property type="match status" value="1"/>
</dbReference>
<evidence type="ECO:0000313" key="2">
    <source>
        <dbReference type="EMBL" id="KKY25700.1"/>
    </source>
</evidence>
<dbReference type="GO" id="GO:0016616">
    <property type="term" value="F:oxidoreductase activity, acting on the CH-OH group of donors, NAD or NADP as acceptor"/>
    <property type="evidence" value="ECO:0007669"/>
    <property type="project" value="InterPro"/>
</dbReference>
<dbReference type="InterPro" id="IPR036291">
    <property type="entry name" value="NAD(P)-bd_dom_sf"/>
</dbReference>
<dbReference type="EMBL" id="LCWF01000039">
    <property type="protein sequence ID" value="KKY25700.1"/>
    <property type="molecule type" value="Genomic_DNA"/>
</dbReference>
<reference evidence="2 3" key="1">
    <citation type="submission" date="2015-05" db="EMBL/GenBank/DDBJ databases">
        <title>Distinctive expansion of gene families associated with plant cell wall degradation and secondary metabolism in the genomes of grapevine trunk pathogens.</title>
        <authorList>
            <person name="Lawrence D.P."/>
            <person name="Travadon R."/>
            <person name="Rolshausen P.E."/>
            <person name="Baumgartner K."/>
        </authorList>
    </citation>
    <scope>NUCLEOTIDE SEQUENCE [LARGE SCALE GENOMIC DNA]</scope>
    <source>
        <strain evidence="2">UCRPC4</strain>
    </source>
</reference>
<gene>
    <name evidence="2" type="ORF">UCRPC4_g01613</name>
</gene>
<comment type="caution">
    <text evidence="2">The sequence shown here is derived from an EMBL/GenBank/DDBJ whole genome shotgun (WGS) entry which is preliminary data.</text>
</comment>
<dbReference type="GO" id="GO:0006694">
    <property type="term" value="P:steroid biosynthetic process"/>
    <property type="evidence" value="ECO:0007669"/>
    <property type="project" value="InterPro"/>
</dbReference>
<proteinExistence type="predicted"/>
<accession>A0A0G2HAS7</accession>
<evidence type="ECO:0000313" key="3">
    <source>
        <dbReference type="Proteomes" id="UP000053317"/>
    </source>
</evidence>
<dbReference type="Pfam" id="PF01073">
    <property type="entry name" value="3Beta_HSD"/>
    <property type="match status" value="1"/>
</dbReference>
<dbReference type="PANTHER" id="PTHR14097:SF9">
    <property type="entry name" value="EPIMERASE, PUTATIVE (AFU_ORTHOLOGUE AFUA_8G07320)-RELATED"/>
    <property type="match status" value="1"/>
</dbReference>
<feature type="domain" description="3-beta hydroxysteroid dehydrogenase/isomerase" evidence="1">
    <location>
        <begin position="5"/>
        <end position="131"/>
    </location>
</feature>
<dbReference type="OrthoDB" id="3535423at2759"/>
<dbReference type="SUPFAM" id="SSF51735">
    <property type="entry name" value="NAD(P)-binding Rossmann-fold domains"/>
    <property type="match status" value="1"/>
</dbReference>
<reference evidence="2 3" key="2">
    <citation type="submission" date="2015-05" db="EMBL/GenBank/DDBJ databases">
        <authorList>
            <person name="Morales-Cruz A."/>
            <person name="Amrine K.C."/>
            <person name="Cantu D."/>
        </authorList>
    </citation>
    <scope>NUCLEOTIDE SEQUENCE [LARGE SCALE GENOMIC DNA]</scope>
    <source>
        <strain evidence="2">UCRPC4</strain>
    </source>
</reference>
<dbReference type="AlphaFoldDB" id="A0A0G2HAS7"/>
<protein>
    <submittedName>
        <fullName evidence="2">Putative nucleoside-diphosphate-sugar protein</fullName>
    </submittedName>
</protein>
<keyword evidence="3" id="KW-1185">Reference proteome</keyword>
<dbReference type="Gene3D" id="3.40.50.720">
    <property type="entry name" value="NAD(P)-binding Rossmann-like Domain"/>
    <property type="match status" value="1"/>
</dbReference>
<dbReference type="InterPro" id="IPR002225">
    <property type="entry name" value="3Beta_OHSteriod_DH/Estase"/>
</dbReference>
<dbReference type="Proteomes" id="UP000053317">
    <property type="component" value="Unassembled WGS sequence"/>
</dbReference>
<organism evidence="2 3">
    <name type="scientific">Phaeomoniella chlamydospora</name>
    <name type="common">Phaeoacremonium chlamydosporum</name>
    <dbReference type="NCBI Taxonomy" id="158046"/>
    <lineage>
        <taxon>Eukaryota</taxon>
        <taxon>Fungi</taxon>
        <taxon>Dikarya</taxon>
        <taxon>Ascomycota</taxon>
        <taxon>Pezizomycotina</taxon>
        <taxon>Eurotiomycetes</taxon>
        <taxon>Chaetothyriomycetidae</taxon>
        <taxon>Phaeomoniellales</taxon>
        <taxon>Phaeomoniellaceae</taxon>
        <taxon>Phaeomoniella</taxon>
    </lineage>
</organism>